<protein>
    <submittedName>
        <fullName evidence="1">Uncharacterized protein</fullName>
    </submittedName>
</protein>
<comment type="caution">
    <text evidence="1">The sequence shown here is derived from an EMBL/GenBank/DDBJ whole genome shotgun (WGS) entry which is preliminary data.</text>
</comment>
<evidence type="ECO:0000313" key="2">
    <source>
        <dbReference type="Proteomes" id="UP001152622"/>
    </source>
</evidence>
<sequence length="108" mass="12066">MERSVQGAGTAYGIRRRACGDLRRPGRAHTNGESLPREISISSFVRFSERRQDRRFLLSRLAGSVAERDLVSVHLPLPRNEAGADYERKPPVDLHTGVALGEERQPCV</sequence>
<dbReference type="Proteomes" id="UP001152622">
    <property type="component" value="Chromosome 8"/>
</dbReference>
<dbReference type="AlphaFoldDB" id="A0A9Q1F5I0"/>
<evidence type="ECO:0000313" key="1">
    <source>
        <dbReference type="EMBL" id="KAJ8351543.1"/>
    </source>
</evidence>
<proteinExistence type="predicted"/>
<name>A0A9Q1F5I0_SYNKA</name>
<gene>
    <name evidence="1" type="ORF">SKAU_G00230190</name>
</gene>
<organism evidence="1 2">
    <name type="scientific">Synaphobranchus kaupii</name>
    <name type="common">Kaup's arrowtooth eel</name>
    <dbReference type="NCBI Taxonomy" id="118154"/>
    <lineage>
        <taxon>Eukaryota</taxon>
        <taxon>Metazoa</taxon>
        <taxon>Chordata</taxon>
        <taxon>Craniata</taxon>
        <taxon>Vertebrata</taxon>
        <taxon>Euteleostomi</taxon>
        <taxon>Actinopterygii</taxon>
        <taxon>Neopterygii</taxon>
        <taxon>Teleostei</taxon>
        <taxon>Anguilliformes</taxon>
        <taxon>Synaphobranchidae</taxon>
        <taxon>Synaphobranchus</taxon>
    </lineage>
</organism>
<keyword evidence="2" id="KW-1185">Reference proteome</keyword>
<reference evidence="1" key="1">
    <citation type="journal article" date="2023" name="Science">
        <title>Genome structures resolve the early diversification of teleost fishes.</title>
        <authorList>
            <person name="Parey E."/>
            <person name="Louis A."/>
            <person name="Montfort J."/>
            <person name="Bouchez O."/>
            <person name="Roques C."/>
            <person name="Iampietro C."/>
            <person name="Lluch J."/>
            <person name="Castinel A."/>
            <person name="Donnadieu C."/>
            <person name="Desvignes T."/>
            <person name="Floi Bucao C."/>
            <person name="Jouanno E."/>
            <person name="Wen M."/>
            <person name="Mejri S."/>
            <person name="Dirks R."/>
            <person name="Jansen H."/>
            <person name="Henkel C."/>
            <person name="Chen W.J."/>
            <person name="Zahm M."/>
            <person name="Cabau C."/>
            <person name="Klopp C."/>
            <person name="Thompson A.W."/>
            <person name="Robinson-Rechavi M."/>
            <person name="Braasch I."/>
            <person name="Lecointre G."/>
            <person name="Bobe J."/>
            <person name="Postlethwait J.H."/>
            <person name="Berthelot C."/>
            <person name="Roest Crollius H."/>
            <person name="Guiguen Y."/>
        </authorList>
    </citation>
    <scope>NUCLEOTIDE SEQUENCE</scope>
    <source>
        <strain evidence="1">WJC10195</strain>
    </source>
</reference>
<dbReference type="EMBL" id="JAINUF010000008">
    <property type="protein sequence ID" value="KAJ8351543.1"/>
    <property type="molecule type" value="Genomic_DNA"/>
</dbReference>
<accession>A0A9Q1F5I0</accession>